<reference evidence="5 6" key="1">
    <citation type="submission" date="2020-01" db="EMBL/GenBank/DDBJ databases">
        <title>Pseudarthrobacter psychrotolerans sp. nov., isolated from antarctic soil.</title>
        <authorList>
            <person name="Shin Y."/>
            <person name="Park W."/>
        </authorList>
    </citation>
    <scope>NUCLEOTIDE SEQUENCE [LARGE SCALE GENOMIC DNA]</scope>
    <source>
        <strain evidence="5 6">YJ56</strain>
    </source>
</reference>
<evidence type="ECO:0000256" key="3">
    <source>
        <dbReference type="SAM" id="MobiDB-lite"/>
    </source>
</evidence>
<proteinExistence type="inferred from homology"/>
<dbReference type="SMART" id="SM01217">
    <property type="entry name" value="Fn3_like"/>
    <property type="match status" value="1"/>
</dbReference>
<organism evidence="5 6">
    <name type="scientific">Pseudarthrobacter psychrotolerans</name>
    <dbReference type="NCBI Taxonomy" id="2697569"/>
    <lineage>
        <taxon>Bacteria</taxon>
        <taxon>Bacillati</taxon>
        <taxon>Actinomycetota</taxon>
        <taxon>Actinomycetes</taxon>
        <taxon>Micrococcales</taxon>
        <taxon>Micrococcaceae</taxon>
        <taxon>Pseudarthrobacter</taxon>
    </lineage>
</organism>
<dbReference type="PRINTS" id="PR00133">
    <property type="entry name" value="GLHYDRLASE3"/>
</dbReference>
<comment type="similarity">
    <text evidence="1">Belongs to the glycosyl hydrolase 3 family.</text>
</comment>
<dbReference type="Pfam" id="PF01915">
    <property type="entry name" value="Glyco_hydro_3_C"/>
    <property type="match status" value="1"/>
</dbReference>
<sequence length="849" mass="89918">MNVTGCAGGPNDVEDSVTNPDDRRFDELLARMTLEEKVMLLTGRDFWTTWPVEKIGLRRILVSDGPSGVRGETWDERDPSLNLPSATALSSSWDLAMARRYGAASAVEARRKNVDVVLGPTINLHRSPLGGRHFEAFSEDPVLTADLAAAYVAGVQENGVGATPKHYIANDFETDRFTVDVQVDDRALRELYLAAFEKAIVESHAWLVMSSYNAINGTTATEHDLLETPLNSEWGFDGVVISDWTAVRSLESAKASQDLVMPGPEGPWGRSLVAAVQRGDVDVSVVDRKVRRLLRLAARVGALEGFEPVQAEPPNVEDGVAFAREAAAAGSVLVKNDGILPLPAEPTRIAVIGHNARFARTQGGGSATVLPERVISPLLGICLAMPSGEVSYSIGAVVQEGVAELPIERMSNPVSGGAGVRVRFLDAQGVELAAQDRRSTALVWLGGGVPIAASSVVELSTRYVPEQTGEILLGFAAVGTARIFADGVLVVEGTVTPVGNDLGASFLSPDSLTGKLTVSAGRPINVRVEYEIGDRTGPLAEALSFTFGLAADDSNPNALIAEAVEAAKAADVAVVVVGTNSRVESEGYDRDSLALPGRQDELVRAVAAANPRTIVVVNAGSPVLMPWRDDVAAVLLTYFGGQEYGHAVADILFGKVEPGGRLPTTWPKEELDVPVLNVTPASGVVRYDEGIHIGYRAWLKNGTVPAYEFGFGLGYTTWSFEDLAVQTLVDGPSAADTVFGVQVTVKNTGSRAGKQVVQIYAERAQSAVDRPVRWLVGFAPVWAEAGATATATVKLAARSFAYWQDGWQYEPGEYTLSVGSSVTQLPLSTTVSLDAGGADASVHVVAGVA</sequence>
<dbReference type="InterPro" id="IPR017853">
    <property type="entry name" value="GH"/>
</dbReference>
<evidence type="ECO:0000313" key="6">
    <source>
        <dbReference type="Proteomes" id="UP000464186"/>
    </source>
</evidence>
<keyword evidence="2 5" id="KW-0378">Hydrolase</keyword>
<dbReference type="Gene3D" id="2.60.40.10">
    <property type="entry name" value="Immunoglobulins"/>
    <property type="match status" value="1"/>
</dbReference>
<dbReference type="Gene3D" id="3.20.20.300">
    <property type="entry name" value="Glycoside hydrolase, family 3, N-terminal domain"/>
    <property type="match status" value="1"/>
</dbReference>
<name>A0A6P1NE14_9MICC</name>
<evidence type="ECO:0000256" key="2">
    <source>
        <dbReference type="ARBA" id="ARBA00022801"/>
    </source>
</evidence>
<dbReference type="Pfam" id="PF14310">
    <property type="entry name" value="Fn3-like"/>
    <property type="match status" value="1"/>
</dbReference>
<dbReference type="InterPro" id="IPR001764">
    <property type="entry name" value="Glyco_hydro_3_N"/>
</dbReference>
<accession>A0A6P1NE14</accession>
<gene>
    <name evidence="5" type="ORF">GU243_00365</name>
</gene>
<dbReference type="SUPFAM" id="SSF51445">
    <property type="entry name" value="(Trans)glycosidases"/>
    <property type="match status" value="1"/>
</dbReference>
<dbReference type="Gene3D" id="3.40.50.1700">
    <property type="entry name" value="Glycoside hydrolase family 3 C-terminal domain"/>
    <property type="match status" value="1"/>
</dbReference>
<keyword evidence="6" id="KW-1185">Reference proteome</keyword>
<evidence type="ECO:0000259" key="4">
    <source>
        <dbReference type="PROSITE" id="PS51820"/>
    </source>
</evidence>
<dbReference type="InterPro" id="IPR002772">
    <property type="entry name" value="Glyco_hydro_3_C"/>
</dbReference>
<dbReference type="InterPro" id="IPR036962">
    <property type="entry name" value="Glyco_hydro_3_N_sf"/>
</dbReference>
<dbReference type="InterPro" id="IPR036881">
    <property type="entry name" value="Glyco_hydro_3_C_sf"/>
</dbReference>
<dbReference type="Gene3D" id="2.60.120.260">
    <property type="entry name" value="Galactose-binding domain-like"/>
    <property type="match status" value="1"/>
</dbReference>
<evidence type="ECO:0000313" key="5">
    <source>
        <dbReference type="EMBL" id="QHK18496.1"/>
    </source>
</evidence>
<dbReference type="GO" id="GO:0004553">
    <property type="term" value="F:hydrolase activity, hydrolyzing O-glycosyl compounds"/>
    <property type="evidence" value="ECO:0007669"/>
    <property type="project" value="InterPro"/>
</dbReference>
<evidence type="ECO:0000256" key="1">
    <source>
        <dbReference type="ARBA" id="ARBA00005336"/>
    </source>
</evidence>
<dbReference type="PROSITE" id="PS51820">
    <property type="entry name" value="PA14"/>
    <property type="match status" value="1"/>
</dbReference>
<dbReference type="GO" id="GO:0005975">
    <property type="term" value="P:carbohydrate metabolic process"/>
    <property type="evidence" value="ECO:0007669"/>
    <property type="project" value="InterPro"/>
</dbReference>
<dbReference type="InterPro" id="IPR026891">
    <property type="entry name" value="Fn3-like"/>
</dbReference>
<dbReference type="AlphaFoldDB" id="A0A6P1NE14"/>
<dbReference type="InterPro" id="IPR013783">
    <property type="entry name" value="Ig-like_fold"/>
</dbReference>
<dbReference type="PANTHER" id="PTHR42715">
    <property type="entry name" value="BETA-GLUCOSIDASE"/>
    <property type="match status" value="1"/>
</dbReference>
<dbReference type="Pfam" id="PF00933">
    <property type="entry name" value="Glyco_hydro_3"/>
    <property type="match status" value="1"/>
</dbReference>
<feature type="domain" description="PA14" evidence="4">
    <location>
        <begin position="415"/>
        <end position="564"/>
    </location>
</feature>
<dbReference type="SUPFAM" id="SSF52279">
    <property type="entry name" value="Beta-D-glucan exohydrolase, C-terminal domain"/>
    <property type="match status" value="1"/>
</dbReference>
<dbReference type="PANTHER" id="PTHR42715:SF10">
    <property type="entry name" value="BETA-GLUCOSIDASE"/>
    <property type="match status" value="1"/>
</dbReference>
<protein>
    <submittedName>
        <fullName evidence="5">Glycosyl hydrolase</fullName>
    </submittedName>
</protein>
<dbReference type="InterPro" id="IPR037524">
    <property type="entry name" value="PA14/GLEYA"/>
</dbReference>
<dbReference type="EMBL" id="CP047898">
    <property type="protein sequence ID" value="QHK18496.1"/>
    <property type="molecule type" value="Genomic_DNA"/>
</dbReference>
<feature type="region of interest" description="Disordered" evidence="3">
    <location>
        <begin position="1"/>
        <end position="20"/>
    </location>
</feature>
<dbReference type="Proteomes" id="UP000464186">
    <property type="component" value="Chromosome"/>
</dbReference>
<dbReference type="KEGG" id="psey:GU243_00365"/>
<dbReference type="InterPro" id="IPR050288">
    <property type="entry name" value="Cellulose_deg_GH3"/>
</dbReference>